<comment type="caution">
    <text evidence="1">The sequence shown here is derived from an EMBL/GenBank/DDBJ whole genome shotgun (WGS) entry which is preliminary data.</text>
</comment>
<sequence length="89" mass="10105">MTSDVMFELCVRKTKYAGQRLPDRPAGFRPLRGDYPTVSKRAVELNDVQKGTTKPDYVFFADTIGPESNPLHCDICKRIAIREASRDED</sequence>
<proteinExistence type="predicted"/>
<evidence type="ECO:0000313" key="1">
    <source>
        <dbReference type="EMBL" id="MDR6867674.1"/>
    </source>
</evidence>
<keyword evidence="2" id="KW-1185">Reference proteome</keyword>
<dbReference type="Proteomes" id="UP001259347">
    <property type="component" value="Unassembled WGS sequence"/>
</dbReference>
<reference evidence="1 2" key="1">
    <citation type="submission" date="2023-07" db="EMBL/GenBank/DDBJ databases">
        <title>Sorghum-associated microbial communities from plants grown in Nebraska, USA.</title>
        <authorList>
            <person name="Schachtman D."/>
        </authorList>
    </citation>
    <scope>NUCLEOTIDE SEQUENCE [LARGE SCALE GENOMIC DNA]</scope>
    <source>
        <strain evidence="1 2">2980</strain>
    </source>
</reference>
<organism evidence="1 2">
    <name type="scientific">Microbacterium resistens</name>
    <dbReference type="NCBI Taxonomy" id="156977"/>
    <lineage>
        <taxon>Bacteria</taxon>
        <taxon>Bacillati</taxon>
        <taxon>Actinomycetota</taxon>
        <taxon>Actinomycetes</taxon>
        <taxon>Micrococcales</taxon>
        <taxon>Microbacteriaceae</taxon>
        <taxon>Microbacterium</taxon>
    </lineage>
</organism>
<gene>
    <name evidence="1" type="ORF">J2Y69_002278</name>
</gene>
<accession>A0ABU1SDJ9</accession>
<evidence type="ECO:0000313" key="2">
    <source>
        <dbReference type="Proteomes" id="UP001259347"/>
    </source>
</evidence>
<protein>
    <submittedName>
        <fullName evidence="1">Uncharacterized protein</fullName>
    </submittedName>
</protein>
<dbReference type="EMBL" id="JAVDUM010000009">
    <property type="protein sequence ID" value="MDR6867674.1"/>
    <property type="molecule type" value="Genomic_DNA"/>
</dbReference>
<dbReference type="RefSeq" id="WP_310020702.1">
    <property type="nucleotide sequence ID" value="NZ_JAVDUM010000009.1"/>
</dbReference>
<name>A0ABU1SDJ9_9MICO</name>